<dbReference type="InterPro" id="IPR044651">
    <property type="entry name" value="OTSB-like"/>
</dbReference>
<comment type="function">
    <text evidence="4">Removes the phosphate from trehalose 6-phosphate to produce free trehalose.</text>
</comment>
<evidence type="ECO:0000313" key="6">
    <source>
        <dbReference type="Proteomes" id="UP000761264"/>
    </source>
</evidence>
<dbReference type="GO" id="GO:0004805">
    <property type="term" value="F:trehalose-phosphatase activity"/>
    <property type="evidence" value="ECO:0007669"/>
    <property type="project" value="UniProtKB-EC"/>
</dbReference>
<dbReference type="GO" id="GO:0005992">
    <property type="term" value="P:trehalose biosynthetic process"/>
    <property type="evidence" value="ECO:0007669"/>
    <property type="project" value="InterPro"/>
</dbReference>
<keyword evidence="3 4" id="KW-0378">Hydrolase</keyword>
<dbReference type="Proteomes" id="UP000761264">
    <property type="component" value="Unassembled WGS sequence"/>
</dbReference>
<dbReference type="SUPFAM" id="SSF56784">
    <property type="entry name" value="HAD-like"/>
    <property type="match status" value="1"/>
</dbReference>
<comment type="catalytic activity">
    <reaction evidence="4">
        <text>alpha,alpha-trehalose 6-phosphate + H2O = alpha,alpha-trehalose + phosphate</text>
        <dbReference type="Rhea" id="RHEA:23420"/>
        <dbReference type="ChEBI" id="CHEBI:15377"/>
        <dbReference type="ChEBI" id="CHEBI:16551"/>
        <dbReference type="ChEBI" id="CHEBI:43474"/>
        <dbReference type="ChEBI" id="CHEBI:58429"/>
        <dbReference type="EC" id="3.1.3.12"/>
    </reaction>
</comment>
<comment type="caution">
    <text evidence="5">The sequence shown here is derived from an EMBL/GenBank/DDBJ whole genome shotgun (WGS) entry which is preliminary data.</text>
</comment>
<dbReference type="CDD" id="cd01627">
    <property type="entry name" value="HAD_TPP"/>
    <property type="match status" value="1"/>
</dbReference>
<keyword evidence="6" id="KW-1185">Reference proteome</keyword>
<dbReference type="AlphaFoldDB" id="A0A967EZF2"/>
<dbReference type="GO" id="GO:0046872">
    <property type="term" value="F:metal ion binding"/>
    <property type="evidence" value="ECO:0007669"/>
    <property type="project" value="UniProtKB-KW"/>
</dbReference>
<dbReference type="Gene3D" id="3.30.70.1020">
    <property type="entry name" value="Trehalose-6-phosphate phosphatase related protein, domain 2"/>
    <property type="match status" value="1"/>
</dbReference>
<dbReference type="PANTHER" id="PTHR43768:SF3">
    <property type="entry name" value="TREHALOSE 6-PHOSPHATE PHOSPHATASE"/>
    <property type="match status" value="1"/>
</dbReference>
<dbReference type="RefSeq" id="WP_167226651.1">
    <property type="nucleotide sequence ID" value="NZ_JAAQPH010000013.1"/>
</dbReference>
<dbReference type="InterPro" id="IPR006379">
    <property type="entry name" value="HAD-SF_hydro_IIB"/>
</dbReference>
<keyword evidence="4" id="KW-0460">Magnesium</keyword>
<dbReference type="EMBL" id="JAAQPH010000013">
    <property type="protein sequence ID" value="NIA70236.1"/>
    <property type="molecule type" value="Genomic_DNA"/>
</dbReference>
<evidence type="ECO:0000256" key="4">
    <source>
        <dbReference type="RuleBase" id="RU361117"/>
    </source>
</evidence>
<comment type="similarity">
    <text evidence="2 4">Belongs to the trehalose phosphatase family.</text>
</comment>
<gene>
    <name evidence="5" type="primary">otsB</name>
    <name evidence="5" type="ORF">HBA54_16640</name>
</gene>
<dbReference type="PANTHER" id="PTHR43768">
    <property type="entry name" value="TREHALOSE 6-PHOSPHATE PHOSPHATASE"/>
    <property type="match status" value="1"/>
</dbReference>
<dbReference type="Pfam" id="PF02358">
    <property type="entry name" value="Trehalose_PPase"/>
    <property type="match status" value="1"/>
</dbReference>
<evidence type="ECO:0000256" key="3">
    <source>
        <dbReference type="ARBA" id="ARBA00022801"/>
    </source>
</evidence>
<evidence type="ECO:0000256" key="2">
    <source>
        <dbReference type="ARBA" id="ARBA00008770"/>
    </source>
</evidence>
<dbReference type="NCBIfam" id="TIGR00685">
    <property type="entry name" value="T6PP"/>
    <property type="match status" value="1"/>
</dbReference>
<accession>A0A967EZF2</accession>
<dbReference type="InterPro" id="IPR036412">
    <property type="entry name" value="HAD-like_sf"/>
</dbReference>
<evidence type="ECO:0000256" key="1">
    <source>
        <dbReference type="ARBA" id="ARBA00005199"/>
    </source>
</evidence>
<organism evidence="5 6">
    <name type="scientific">Pelagibius litoralis</name>
    <dbReference type="NCBI Taxonomy" id="374515"/>
    <lineage>
        <taxon>Bacteria</taxon>
        <taxon>Pseudomonadati</taxon>
        <taxon>Pseudomonadota</taxon>
        <taxon>Alphaproteobacteria</taxon>
        <taxon>Rhodospirillales</taxon>
        <taxon>Rhodovibrionaceae</taxon>
        <taxon>Pelagibius</taxon>
    </lineage>
</organism>
<dbReference type="EC" id="3.1.3.12" evidence="4"/>
<dbReference type="InterPro" id="IPR003337">
    <property type="entry name" value="Trehalose_PPase"/>
</dbReference>
<evidence type="ECO:0000313" key="5">
    <source>
        <dbReference type="EMBL" id="NIA70236.1"/>
    </source>
</evidence>
<dbReference type="Gene3D" id="3.40.50.1000">
    <property type="entry name" value="HAD superfamily/HAD-like"/>
    <property type="match status" value="1"/>
</dbReference>
<proteinExistence type="inferred from homology"/>
<keyword evidence="4" id="KW-0479">Metal-binding</keyword>
<dbReference type="InterPro" id="IPR023214">
    <property type="entry name" value="HAD_sf"/>
</dbReference>
<reference evidence="5" key="1">
    <citation type="submission" date="2020-03" db="EMBL/GenBank/DDBJ databases">
        <title>Genome of Pelagibius litoralis DSM 21314T.</title>
        <authorList>
            <person name="Wang G."/>
        </authorList>
    </citation>
    <scope>NUCLEOTIDE SEQUENCE</scope>
    <source>
        <strain evidence="5">DSM 21314</strain>
    </source>
</reference>
<comment type="cofactor">
    <cofactor evidence="4">
        <name>Mg(2+)</name>
        <dbReference type="ChEBI" id="CHEBI:18420"/>
    </cofactor>
</comment>
<name>A0A967EZF2_9PROT</name>
<sequence>MTGNETHSDLRLNCSLQHYALFLDVDGTLLPITTRHYEVRVPAALISLLQSLREELRGALALISGRAIADLDDLFAPLVLPAAGIHGLERRRYDDDYYRNENTNLLEPLRHPLEAFVRERHGLLLEDKGLSLALHYRMAPEREVEVLRHLNHMIDRTQSKLEVKRGKMVFEVKPKGGDKGTAIDAFMNEQPFKGRKPIFLGDDVTDEDGFATVNRLDGISVKVGATESTLASQCLPDEAAVHAWLEYLAKMESRYSKP</sequence>
<protein>
    <recommendedName>
        <fullName evidence="4">Trehalose 6-phosphate phosphatase</fullName>
        <ecNumber evidence="4">3.1.3.12</ecNumber>
    </recommendedName>
</protein>
<dbReference type="NCBIfam" id="TIGR01484">
    <property type="entry name" value="HAD-SF-IIB"/>
    <property type="match status" value="1"/>
</dbReference>
<comment type="pathway">
    <text evidence="1 4">Glycan biosynthesis; trehalose biosynthesis.</text>
</comment>